<dbReference type="EMBL" id="JBHOMY010000025">
    <property type="protein sequence ID" value="MFC1456965.1"/>
    <property type="molecule type" value="Genomic_DNA"/>
</dbReference>
<proteinExistence type="predicted"/>
<dbReference type="RefSeq" id="WP_377029554.1">
    <property type="nucleotide sequence ID" value="NZ_JBHOMY010000025.1"/>
</dbReference>
<protein>
    <submittedName>
        <fullName evidence="3">Toll/interleukin-1 receptor domain-containing protein</fullName>
    </submittedName>
</protein>
<comment type="caution">
    <text evidence="3">The sequence shown here is derived from an EMBL/GenBank/DDBJ whole genome shotgun (WGS) entry which is preliminary data.</text>
</comment>
<evidence type="ECO:0000256" key="1">
    <source>
        <dbReference type="SAM" id="MobiDB-lite"/>
    </source>
</evidence>
<dbReference type="PROSITE" id="PS50104">
    <property type="entry name" value="TIR"/>
    <property type="match status" value="1"/>
</dbReference>
<dbReference type="Gene3D" id="3.40.50.10140">
    <property type="entry name" value="Toll/interleukin-1 receptor homology (TIR) domain"/>
    <property type="match status" value="1"/>
</dbReference>
<dbReference type="InterPro" id="IPR000157">
    <property type="entry name" value="TIR_dom"/>
</dbReference>
<dbReference type="SUPFAM" id="SSF52200">
    <property type="entry name" value="Toll/Interleukin receptor TIR domain"/>
    <property type="match status" value="1"/>
</dbReference>
<reference evidence="3 4" key="1">
    <citation type="submission" date="2024-09" db="EMBL/GenBank/DDBJ databases">
        <title>Nodulacao em especies de Leguminosae Basais da Amazonia e Caracterizacao dos Rizobios e Bacterias Associadas aos Nodulos.</title>
        <authorList>
            <person name="Jambeiro I.C.A."/>
            <person name="Lopes I.S."/>
            <person name="Aguiar E.R.G.R."/>
            <person name="Santos A.F.J."/>
            <person name="Dos Santos J.M.F."/>
            <person name="Gross E."/>
        </authorList>
    </citation>
    <scope>NUCLEOTIDE SEQUENCE [LARGE SCALE GENOMIC DNA]</scope>
    <source>
        <strain evidence="3 4">BRUESC1165</strain>
    </source>
</reference>
<organism evidence="3 4">
    <name type="scientific">Microvirga arabica</name>
    <dbReference type="NCBI Taxonomy" id="1128671"/>
    <lineage>
        <taxon>Bacteria</taxon>
        <taxon>Pseudomonadati</taxon>
        <taxon>Pseudomonadota</taxon>
        <taxon>Alphaproteobacteria</taxon>
        <taxon>Hyphomicrobiales</taxon>
        <taxon>Methylobacteriaceae</taxon>
        <taxon>Microvirga</taxon>
    </lineage>
</organism>
<evidence type="ECO:0000313" key="4">
    <source>
        <dbReference type="Proteomes" id="UP001593940"/>
    </source>
</evidence>
<dbReference type="Proteomes" id="UP001593940">
    <property type="component" value="Unassembled WGS sequence"/>
</dbReference>
<name>A0ABV6Y705_9HYPH</name>
<dbReference type="InterPro" id="IPR035897">
    <property type="entry name" value="Toll_tir_struct_dom_sf"/>
</dbReference>
<feature type="region of interest" description="Disordered" evidence="1">
    <location>
        <begin position="260"/>
        <end position="283"/>
    </location>
</feature>
<gene>
    <name evidence="3" type="ORF">ACETIH_09585</name>
</gene>
<keyword evidence="4" id="KW-1185">Reference proteome</keyword>
<accession>A0ABV6Y705</accession>
<feature type="compositionally biased region" description="Pro residues" evidence="1">
    <location>
        <begin position="268"/>
        <end position="283"/>
    </location>
</feature>
<dbReference type="Pfam" id="PF13676">
    <property type="entry name" value="TIR_2"/>
    <property type="match status" value="1"/>
</dbReference>
<sequence length="310" mass="34046">MQRLATTEKLAPLLAETREPRPVLSTAAADATPVDAAVFCPQRVPKNSAFLVQVCLYSPGAENNAAARAREADSEAERRGTYSLPLDVPRHTRVDMHLEMPGLEVEEANAFLIWRGSIAVIQFEVAVPATVTSDEVIGRVRFAVAGVPAGVLRFKVGLNKSSVPAEPIIARKVEAERYRRAFVSYSSKDRVEVLRRVQAFRIAGLSVFQDILDLEPGERWARELYREIDNCDVFLLFWSNAAAASEWVAKEIAYALERKGGSDEKPPAIQPVPIEGPPPPTPPEVLRHLHFNDALLAHIQAAAAATQPTE</sequence>
<feature type="domain" description="TIR" evidence="2">
    <location>
        <begin position="177"/>
        <end position="310"/>
    </location>
</feature>
<evidence type="ECO:0000313" key="3">
    <source>
        <dbReference type="EMBL" id="MFC1456965.1"/>
    </source>
</evidence>
<evidence type="ECO:0000259" key="2">
    <source>
        <dbReference type="PROSITE" id="PS50104"/>
    </source>
</evidence>
<keyword evidence="3" id="KW-0675">Receptor</keyword>